<evidence type="ECO:0000313" key="3">
    <source>
        <dbReference type="EMBL" id="MPM78937.1"/>
    </source>
</evidence>
<dbReference type="GO" id="GO:0003677">
    <property type="term" value="F:DNA binding"/>
    <property type="evidence" value="ECO:0007669"/>
    <property type="project" value="InterPro"/>
</dbReference>
<gene>
    <name evidence="3" type="ORF">SDC9_125952</name>
</gene>
<proteinExistence type="predicted"/>
<reference evidence="3" key="1">
    <citation type="submission" date="2019-08" db="EMBL/GenBank/DDBJ databases">
        <authorList>
            <person name="Kucharzyk K."/>
            <person name="Murdoch R.W."/>
            <person name="Higgins S."/>
            <person name="Loffler F."/>
        </authorList>
    </citation>
    <scope>NUCLEOTIDE SEQUENCE</scope>
</reference>
<organism evidence="3">
    <name type="scientific">bioreactor metagenome</name>
    <dbReference type="NCBI Taxonomy" id="1076179"/>
    <lineage>
        <taxon>unclassified sequences</taxon>
        <taxon>metagenomes</taxon>
        <taxon>ecological metagenomes</taxon>
    </lineage>
</organism>
<dbReference type="EMBL" id="VSSQ01029001">
    <property type="protein sequence ID" value="MPM78937.1"/>
    <property type="molecule type" value="Genomic_DNA"/>
</dbReference>
<dbReference type="Gene3D" id="1.10.260.40">
    <property type="entry name" value="lambda repressor-like DNA-binding domains"/>
    <property type="match status" value="1"/>
</dbReference>
<protein>
    <recommendedName>
        <fullName evidence="2">HTH cro/C1-type domain-containing protein</fullName>
    </recommendedName>
</protein>
<evidence type="ECO:0000256" key="1">
    <source>
        <dbReference type="SAM" id="MobiDB-lite"/>
    </source>
</evidence>
<dbReference type="Pfam" id="PF01381">
    <property type="entry name" value="HTH_3"/>
    <property type="match status" value="1"/>
</dbReference>
<dbReference type="PROSITE" id="PS50943">
    <property type="entry name" value="HTH_CROC1"/>
    <property type="match status" value="1"/>
</dbReference>
<dbReference type="CDD" id="cd00093">
    <property type="entry name" value="HTH_XRE"/>
    <property type="match status" value="1"/>
</dbReference>
<feature type="domain" description="HTH cro/C1-type" evidence="2">
    <location>
        <begin position="4"/>
        <end position="50"/>
    </location>
</feature>
<dbReference type="InterPro" id="IPR010982">
    <property type="entry name" value="Lambda_DNA-bd_dom_sf"/>
</dbReference>
<dbReference type="InterPro" id="IPR001387">
    <property type="entry name" value="Cro/C1-type_HTH"/>
</dbReference>
<sequence length="108" mass="12131">MQTNGISSYRLAKATDSSPTTVTNWLNGAMPGADKLKEIADFLSVSTDYLLGKTNEKSPAQKEQGELTFNDFTYAMHNESKELSEESKAKLLEMAKFFKQQQDKENNK</sequence>
<name>A0A645CPV0_9ZZZZ</name>
<feature type="region of interest" description="Disordered" evidence="1">
    <location>
        <begin position="1"/>
        <end position="21"/>
    </location>
</feature>
<evidence type="ECO:0000259" key="2">
    <source>
        <dbReference type="PROSITE" id="PS50943"/>
    </source>
</evidence>
<accession>A0A645CPV0</accession>
<dbReference type="SUPFAM" id="SSF47413">
    <property type="entry name" value="lambda repressor-like DNA-binding domains"/>
    <property type="match status" value="1"/>
</dbReference>
<dbReference type="AlphaFoldDB" id="A0A645CPV0"/>
<comment type="caution">
    <text evidence="3">The sequence shown here is derived from an EMBL/GenBank/DDBJ whole genome shotgun (WGS) entry which is preliminary data.</text>
</comment>